<name>A0A7V2ZL22_9BACT</name>
<dbReference type="EMBL" id="DSUJ01000008">
    <property type="protein sequence ID" value="HFI91976.1"/>
    <property type="molecule type" value="Genomic_DNA"/>
</dbReference>
<comment type="caution">
    <text evidence="1">The sequence shown here is derived from an EMBL/GenBank/DDBJ whole genome shotgun (WGS) entry which is preliminary data.</text>
</comment>
<organism evidence="1">
    <name type="scientific">Ignavibacterium album</name>
    <dbReference type="NCBI Taxonomy" id="591197"/>
    <lineage>
        <taxon>Bacteria</taxon>
        <taxon>Pseudomonadati</taxon>
        <taxon>Ignavibacteriota</taxon>
        <taxon>Ignavibacteria</taxon>
        <taxon>Ignavibacteriales</taxon>
        <taxon>Ignavibacteriaceae</taxon>
        <taxon>Ignavibacterium</taxon>
    </lineage>
</organism>
<evidence type="ECO:0000313" key="1">
    <source>
        <dbReference type="EMBL" id="HFI91976.1"/>
    </source>
</evidence>
<sequence>MISQKSIENIESTIQLSFRESEKIDGCIICSMVMDYEFNLISKLQFNISTDKNIREEVAAEGGFCDFHFRQFKKIANGKTNILLLKSIIESGSFRNKNFLANCRICSDINQYEQKVVEIFPFLFNNQNFRKSFENSIGICFDHLKMVTNIIEDKNISDWLFNTHMNQIGRLQKDFDDMNKIKSFYEIDRNKRKLINILIEKLAGRKTRSL</sequence>
<gene>
    <name evidence="1" type="ORF">ENS31_10695</name>
</gene>
<proteinExistence type="predicted"/>
<accession>A0A7V2ZL22</accession>
<reference evidence="1" key="1">
    <citation type="journal article" date="2020" name="mSystems">
        <title>Genome- and Community-Level Interaction Insights into Carbon Utilization and Element Cycling Functions of Hydrothermarchaeota in Hydrothermal Sediment.</title>
        <authorList>
            <person name="Zhou Z."/>
            <person name="Liu Y."/>
            <person name="Xu W."/>
            <person name="Pan J."/>
            <person name="Luo Z.H."/>
            <person name="Li M."/>
        </authorList>
    </citation>
    <scope>NUCLEOTIDE SEQUENCE [LARGE SCALE GENOMIC DNA]</scope>
    <source>
        <strain evidence="1">SpSt-479</strain>
    </source>
</reference>
<dbReference type="AlphaFoldDB" id="A0A7V2ZL22"/>
<protein>
    <submittedName>
        <fullName evidence="1">Uncharacterized protein</fullName>
    </submittedName>
</protein>
<dbReference type="Pfam" id="PF19538">
    <property type="entry name" value="DUF6062"/>
    <property type="match status" value="1"/>
</dbReference>
<dbReference type="InterPro" id="IPR045706">
    <property type="entry name" value="DUF6062"/>
</dbReference>